<keyword evidence="3" id="KW-1185">Reference proteome</keyword>
<gene>
    <name evidence="2" type="ORF">AXF42_Ash005432</name>
</gene>
<sequence>MVIRKVEDDAGGRHQELAGVDGEKPVPCFPARRESKFFLHNFSFPTAGWGSQRLLRCINAVAGRVVPDDRKETGGGNRAPPSPENPQKSSSPAAREKASEQEEASVAAASAGAPAARPWNLRKRRAACFDPAGESRNRYSILSSSQVLLEKDDPCGAGHLGLEAGEKGQRMKFSVSLSRKEIEEDFYAFKGRRPPLRPQKRARIVQRQIDALLPGLWLSEVTLDSYKVNE</sequence>
<dbReference type="STRING" id="1088818.A0A2I0B6V9"/>
<dbReference type="PANTHER" id="PTHR33130">
    <property type="entry name" value="PUTATIVE (DUF1639)-RELATED"/>
    <property type="match status" value="1"/>
</dbReference>
<evidence type="ECO:0008006" key="4">
    <source>
        <dbReference type="Google" id="ProtNLM"/>
    </source>
</evidence>
<feature type="compositionally biased region" description="Low complexity" evidence="1">
    <location>
        <begin position="104"/>
        <end position="115"/>
    </location>
</feature>
<accession>A0A2I0B6V9</accession>
<proteinExistence type="predicted"/>
<dbReference type="AlphaFoldDB" id="A0A2I0B6V9"/>
<evidence type="ECO:0000313" key="2">
    <source>
        <dbReference type="EMBL" id="PKA63537.1"/>
    </source>
</evidence>
<feature type="region of interest" description="Disordered" evidence="1">
    <location>
        <begin position="1"/>
        <end position="25"/>
    </location>
</feature>
<feature type="region of interest" description="Disordered" evidence="1">
    <location>
        <begin position="67"/>
        <end position="115"/>
    </location>
</feature>
<reference evidence="2 3" key="1">
    <citation type="journal article" date="2017" name="Nature">
        <title>The Apostasia genome and the evolution of orchids.</title>
        <authorList>
            <person name="Zhang G.Q."/>
            <person name="Liu K.W."/>
            <person name="Li Z."/>
            <person name="Lohaus R."/>
            <person name="Hsiao Y.Y."/>
            <person name="Niu S.C."/>
            <person name="Wang J.Y."/>
            <person name="Lin Y.C."/>
            <person name="Xu Q."/>
            <person name="Chen L.J."/>
            <person name="Yoshida K."/>
            <person name="Fujiwara S."/>
            <person name="Wang Z.W."/>
            <person name="Zhang Y.Q."/>
            <person name="Mitsuda N."/>
            <person name="Wang M."/>
            <person name="Liu G.H."/>
            <person name="Pecoraro L."/>
            <person name="Huang H.X."/>
            <person name="Xiao X.J."/>
            <person name="Lin M."/>
            <person name="Wu X.Y."/>
            <person name="Wu W.L."/>
            <person name="Chen Y.Y."/>
            <person name="Chang S.B."/>
            <person name="Sakamoto S."/>
            <person name="Ohme-Takagi M."/>
            <person name="Yagi M."/>
            <person name="Zeng S.J."/>
            <person name="Shen C.Y."/>
            <person name="Yeh C.M."/>
            <person name="Luo Y.B."/>
            <person name="Tsai W.C."/>
            <person name="Van de Peer Y."/>
            <person name="Liu Z.J."/>
        </authorList>
    </citation>
    <scope>NUCLEOTIDE SEQUENCE [LARGE SCALE GENOMIC DNA]</scope>
    <source>
        <strain evidence="3">cv. Shenzhen</strain>
        <tissue evidence="2">Stem</tissue>
    </source>
</reference>
<dbReference type="Pfam" id="PF07797">
    <property type="entry name" value="DUF1639"/>
    <property type="match status" value="1"/>
</dbReference>
<dbReference type="PANTHER" id="PTHR33130:SF43">
    <property type="entry name" value="OS01G0688600 PROTEIN"/>
    <property type="match status" value="1"/>
</dbReference>
<name>A0A2I0B6V9_9ASPA</name>
<protein>
    <recommendedName>
        <fullName evidence="4">DUF1639 domain-containing protein</fullName>
    </recommendedName>
</protein>
<organism evidence="2 3">
    <name type="scientific">Apostasia shenzhenica</name>
    <dbReference type="NCBI Taxonomy" id="1088818"/>
    <lineage>
        <taxon>Eukaryota</taxon>
        <taxon>Viridiplantae</taxon>
        <taxon>Streptophyta</taxon>
        <taxon>Embryophyta</taxon>
        <taxon>Tracheophyta</taxon>
        <taxon>Spermatophyta</taxon>
        <taxon>Magnoliopsida</taxon>
        <taxon>Liliopsida</taxon>
        <taxon>Asparagales</taxon>
        <taxon>Orchidaceae</taxon>
        <taxon>Apostasioideae</taxon>
        <taxon>Apostasia</taxon>
    </lineage>
</organism>
<evidence type="ECO:0000256" key="1">
    <source>
        <dbReference type="SAM" id="MobiDB-lite"/>
    </source>
</evidence>
<dbReference type="OrthoDB" id="769821at2759"/>
<evidence type="ECO:0000313" key="3">
    <source>
        <dbReference type="Proteomes" id="UP000236161"/>
    </source>
</evidence>
<dbReference type="Proteomes" id="UP000236161">
    <property type="component" value="Unassembled WGS sequence"/>
</dbReference>
<dbReference type="InterPro" id="IPR012438">
    <property type="entry name" value="DUF1639"/>
</dbReference>
<feature type="compositionally biased region" description="Basic and acidic residues" evidence="1">
    <location>
        <begin position="1"/>
        <end position="24"/>
    </location>
</feature>
<dbReference type="EMBL" id="KZ451908">
    <property type="protein sequence ID" value="PKA63537.1"/>
    <property type="molecule type" value="Genomic_DNA"/>
</dbReference>